<reference evidence="1" key="1">
    <citation type="submission" date="2021-08" db="EMBL/GenBank/DDBJ databases">
        <title>Sphingopyxis panaciterrulae sp. nov., isolated from the surface water of the Yellow Sea.</title>
        <authorList>
            <person name="Gao Z."/>
            <person name="Zhang D."/>
            <person name="Zhang A."/>
        </authorList>
    </citation>
    <scope>NUCLEOTIDE SEQUENCE</scope>
    <source>
        <strain evidence="1">XHP0097</strain>
    </source>
</reference>
<evidence type="ECO:0000313" key="2">
    <source>
        <dbReference type="Proteomes" id="UP001166571"/>
    </source>
</evidence>
<protein>
    <submittedName>
        <fullName evidence="1">Uncharacterized protein</fullName>
    </submittedName>
</protein>
<dbReference type="EMBL" id="JAILXK010000001">
    <property type="protein sequence ID" value="MBY4636499.1"/>
    <property type="molecule type" value="Genomic_DNA"/>
</dbReference>
<accession>A0ABS7MCU8</accession>
<evidence type="ECO:0000313" key="1">
    <source>
        <dbReference type="EMBL" id="MBY4636499.1"/>
    </source>
</evidence>
<sequence length="71" mass="7691">MLSERLKTELSTNSYDPKTSAIPVSQAWTRVPADIVFSIGAIVPVRFMVRLLTGARAIRPAPRLAAGQPAE</sequence>
<comment type="caution">
    <text evidence="1">The sequence shown here is derived from an EMBL/GenBank/DDBJ whole genome shotgun (WGS) entry which is preliminary data.</text>
</comment>
<keyword evidence="2" id="KW-1185">Reference proteome</keyword>
<proteinExistence type="predicted"/>
<dbReference type="Proteomes" id="UP001166571">
    <property type="component" value="Unassembled WGS sequence"/>
</dbReference>
<name>A0ABS7MCU8_9SPHN</name>
<organism evidence="1 2">
    <name type="scientific">Sphingopyxis jiangsuensis</name>
    <dbReference type="NCBI Taxonomy" id="2871171"/>
    <lineage>
        <taxon>Bacteria</taxon>
        <taxon>Pseudomonadati</taxon>
        <taxon>Pseudomonadota</taxon>
        <taxon>Alphaproteobacteria</taxon>
        <taxon>Sphingomonadales</taxon>
        <taxon>Sphingomonadaceae</taxon>
        <taxon>Sphingopyxis</taxon>
    </lineage>
</organism>
<gene>
    <name evidence="1" type="ORF">K5P26_05015</name>
</gene>
<dbReference type="RefSeq" id="WP_222135946.1">
    <property type="nucleotide sequence ID" value="NZ_JAILXK010000001.1"/>
</dbReference>